<reference evidence="2" key="1">
    <citation type="submission" date="2014-05" db="EMBL/GenBank/DDBJ databases">
        <title>Key roles for freshwater Actinobacteria revealed by deep metagenomic sequencing.</title>
        <authorList>
            <person name="Ghai R."/>
            <person name="Mizuno C.M."/>
            <person name="Picazo A."/>
            <person name="Camacho A."/>
            <person name="Rodriguez-Valera F."/>
        </authorList>
    </citation>
    <scope>NUCLEOTIDE SEQUENCE</scope>
</reference>
<accession>A0A094Q132</accession>
<sequence length="333" mass="36596">MNSETAHFEPTFWMNGLSASGLIEVTSDPGSLLDGGFWAVTTTYEGEFRAAKFAHQERQEFPSSEAQQRVQGKWVSDTDQQDYENYVERIRTEIADGNVYQVNACRRISIESGTSLRSVFCEILANNPAPFSSYLNFDEIEIASASPELFLSRDGNKIKTSPIKGTKPSATESFGNKDRAENVMIVDLMRNDLGQICKPGSIEVPDLLRDEEHPGLNHLVSDVTGQLRDGISWSEIFSALLPAGSISGAPKSAAREIISENEKSIRGPYCGVIGWVHGDQALLSVAIRIFWREEKQINFGTGAGITWGSVPSDEWKETELKAAKLISIVGGTL</sequence>
<feature type="domain" description="Chorismate-utilising enzyme C-terminal" evidence="1">
    <location>
        <begin position="80"/>
        <end position="321"/>
    </location>
</feature>
<dbReference type="SUPFAM" id="SSF56322">
    <property type="entry name" value="ADC synthase"/>
    <property type="match status" value="1"/>
</dbReference>
<dbReference type="GO" id="GO:0046820">
    <property type="term" value="F:4-amino-4-deoxychorismate synthase activity"/>
    <property type="evidence" value="ECO:0007669"/>
    <property type="project" value="TreeGrafter"/>
</dbReference>
<evidence type="ECO:0000259" key="1">
    <source>
        <dbReference type="Pfam" id="PF00425"/>
    </source>
</evidence>
<comment type="caution">
    <text evidence="2">The sequence shown here is derived from an EMBL/GenBank/DDBJ whole genome shotgun (WGS) entry which is preliminary data.</text>
</comment>
<dbReference type="PANTHER" id="PTHR11236:SF50">
    <property type="entry name" value="AMINODEOXYCHORISMATE SYNTHASE COMPONENT 1"/>
    <property type="match status" value="1"/>
</dbReference>
<evidence type="ECO:0000313" key="2">
    <source>
        <dbReference type="EMBL" id="KGA15754.1"/>
    </source>
</evidence>
<gene>
    <name evidence="2" type="ORF">GM50_16380</name>
</gene>
<protein>
    <recommendedName>
        <fullName evidence="1">Chorismate-utilising enzyme C-terminal domain-containing protein</fullName>
    </recommendedName>
</protein>
<dbReference type="PANTHER" id="PTHR11236">
    <property type="entry name" value="AMINOBENZOATE/ANTHRANILATE SYNTHASE"/>
    <property type="match status" value="1"/>
</dbReference>
<dbReference type="EMBL" id="JNSK01000085">
    <property type="protein sequence ID" value="KGA15754.1"/>
    <property type="molecule type" value="Genomic_DNA"/>
</dbReference>
<name>A0A094Q132_9ZZZZ</name>
<dbReference type="Gene3D" id="3.60.120.10">
    <property type="entry name" value="Anthranilate synthase"/>
    <property type="match status" value="1"/>
</dbReference>
<dbReference type="InterPro" id="IPR005801">
    <property type="entry name" value="ADC_synthase"/>
</dbReference>
<dbReference type="InterPro" id="IPR015890">
    <property type="entry name" value="Chorismate_C"/>
</dbReference>
<dbReference type="GO" id="GO:0000162">
    <property type="term" value="P:L-tryptophan biosynthetic process"/>
    <property type="evidence" value="ECO:0007669"/>
    <property type="project" value="TreeGrafter"/>
</dbReference>
<dbReference type="Pfam" id="PF00425">
    <property type="entry name" value="Chorismate_bind"/>
    <property type="match status" value="1"/>
</dbReference>
<organism evidence="2">
    <name type="scientific">freshwater metagenome</name>
    <dbReference type="NCBI Taxonomy" id="449393"/>
    <lineage>
        <taxon>unclassified sequences</taxon>
        <taxon>metagenomes</taxon>
        <taxon>ecological metagenomes</taxon>
    </lineage>
</organism>
<dbReference type="AlphaFoldDB" id="A0A094Q132"/>
<dbReference type="InterPro" id="IPR019999">
    <property type="entry name" value="Anth_synth_I-like"/>
</dbReference>
<dbReference type="PRINTS" id="PR00095">
    <property type="entry name" value="ANTSNTHASEI"/>
</dbReference>
<proteinExistence type="predicted"/>